<dbReference type="InterPro" id="IPR011009">
    <property type="entry name" value="Kinase-like_dom_sf"/>
</dbReference>
<accession>A0A1B2RW38</accession>
<name>A0A1B2RW38_9VIRU</name>
<feature type="region of interest" description="Disordered" evidence="1">
    <location>
        <begin position="175"/>
        <end position="203"/>
    </location>
</feature>
<keyword evidence="3" id="KW-1185">Reference proteome</keyword>
<dbReference type="EMBL" id="KX643370">
    <property type="protein sequence ID" value="AOC55213.1"/>
    <property type="molecule type" value="Genomic_DNA"/>
</dbReference>
<feature type="region of interest" description="Disordered" evidence="1">
    <location>
        <begin position="1"/>
        <end position="44"/>
    </location>
</feature>
<proteinExistence type="predicted"/>
<organism evidence="2 3">
    <name type="scientific">Lymphocystis disease virus 3</name>
    <dbReference type="NCBI Taxonomy" id="2560566"/>
    <lineage>
        <taxon>Viruses</taxon>
        <taxon>Varidnaviria</taxon>
        <taxon>Bamfordvirae</taxon>
        <taxon>Nucleocytoviricota</taxon>
        <taxon>Megaviricetes</taxon>
        <taxon>Pimascovirales</taxon>
        <taxon>Pimascovirales incertae sedis</taxon>
        <taxon>Iridoviridae</taxon>
        <taxon>Alphairidovirinae</taxon>
        <taxon>Lymphocystivirus</taxon>
        <taxon>Lymphocystivirus sparus1</taxon>
    </lineage>
</organism>
<feature type="compositionally biased region" description="Polar residues" evidence="1">
    <location>
        <begin position="31"/>
        <end position="43"/>
    </location>
</feature>
<protein>
    <submittedName>
        <fullName evidence="2">Major outer envelope glycoprotein-like protein</fullName>
    </submittedName>
</protein>
<evidence type="ECO:0000313" key="3">
    <source>
        <dbReference type="Proteomes" id="UP000149121"/>
    </source>
</evidence>
<evidence type="ECO:0000256" key="1">
    <source>
        <dbReference type="SAM" id="MobiDB-lite"/>
    </source>
</evidence>
<dbReference type="Proteomes" id="UP000149121">
    <property type="component" value="Segment"/>
</dbReference>
<keyword evidence="2" id="KW-0946">Virion</keyword>
<gene>
    <name evidence="2" type="ORF">LCDVSa129L</name>
</gene>
<reference evidence="2 3" key="1">
    <citation type="journal article" date="2016" name="J. Virol.">
        <title>Concurrence of Iridovirus, Polyomavirus, and a Unique Member of a New Group of Fish Papillomaviruses in Lymphocystis Disease-Affected Gilthead Sea Bream.</title>
        <authorList>
            <person name="Lopez-Bueno A."/>
            <person name="Mavian C."/>
            <person name="Labella A.M."/>
            <person name="Castro D."/>
            <person name="Borrego J.J."/>
            <person name="Alcami A."/>
            <person name="Alejo A."/>
        </authorList>
    </citation>
    <scope>NUCLEOTIDE SEQUENCE [LARGE SCALE GENOMIC DNA]</scope>
    <source>
        <strain evidence="2">SA9</strain>
    </source>
</reference>
<feature type="compositionally biased region" description="Acidic residues" evidence="1">
    <location>
        <begin position="177"/>
        <end position="188"/>
    </location>
</feature>
<dbReference type="Gene3D" id="1.10.510.10">
    <property type="entry name" value="Transferase(Phosphotransferase) domain 1"/>
    <property type="match status" value="1"/>
</dbReference>
<dbReference type="KEGG" id="vg:30902705"/>
<sequence>MRSNKSSKIKAPTIFGKTPEINKSGNKKSAKNLNQSQTPNAPSNFPLYGPSNFNSFGSNFGMTGVNPFVGQIPNFGTQAPNFGTQPPNFGTANINPFGNQPPNFGTVNINPFGNQPPNFGNPFGTQPPNFVNTFGTQPPNFVNTFGFNPQPTPTTDKEENYKDLLLQDLNLTSSILTDDESSDESFLSDDEKPSTSYQPPPSVIPITVQDASKAKVVVKPNTKITPDKSVTVKTSTTTTDVTAPSTKTTAVTAPSAATTGVTTVTAATVTPVTVTTATVTPVTVTTATVTPVTVTTATGITTSNDITTPASAGLNYVRIENFEDVFARIRYMNIVNGYLKRKHSVLPNCDLTSVKIIAQTNRFKMYHVKFDSFYFGCKQTKFKPQKIDFFKDLTGWNNWPVDQKIKPPEIMVQRILNDILYKKETQNLLLSTGMEYLCDVCDAEYVCYNFFTEAVDRVLTVSLLTTMTVEEKESVFVQLLCTLAVLHCKYGIVHSAIKLENIALKKVVVRSNYFKYLIGNRSFYVKNTGYIPLLCNFDQAYSVHPDYGSSEYYGIRNIIVEETGLKAGWGTRAGREYRQRPLKLSKRVTFDTTGKFIALEPNTTKILWTDGQEGTFNTVYEQNKEKIDLKDLRKHPVEDFFQDVDALLKIFAPYERLKMGNSKNKILYGINGFRYLFADLTAAYLFPEISDYGLYEREYVYKF</sequence>
<evidence type="ECO:0000313" key="2">
    <source>
        <dbReference type="EMBL" id="AOC55213.1"/>
    </source>
</evidence>
<keyword evidence="2" id="KW-0261">Viral envelope protein</keyword>
<dbReference type="GO" id="GO:0019031">
    <property type="term" value="C:viral envelope"/>
    <property type="evidence" value="ECO:0007669"/>
    <property type="project" value="UniProtKB-KW"/>
</dbReference>
<dbReference type="SUPFAM" id="SSF56112">
    <property type="entry name" value="Protein kinase-like (PK-like)"/>
    <property type="match status" value="1"/>
</dbReference>
<dbReference type="OrthoDB" id="29627at10239"/>